<protein>
    <submittedName>
        <fullName evidence="2">PorV/PorQ family protein</fullName>
    </submittedName>
</protein>
<dbReference type="Gene3D" id="2.40.160.60">
    <property type="entry name" value="Outer membrane protein transport protein (OMPP1/FadL/TodX)"/>
    <property type="match status" value="1"/>
</dbReference>
<dbReference type="NCBIfam" id="NF033709">
    <property type="entry name" value="PorV_fam"/>
    <property type="match status" value="1"/>
</dbReference>
<evidence type="ECO:0000313" key="2">
    <source>
        <dbReference type="EMBL" id="WKN38941.1"/>
    </source>
</evidence>
<dbReference type="SUPFAM" id="SSF56935">
    <property type="entry name" value="Porins"/>
    <property type="match status" value="1"/>
</dbReference>
<name>A0AA49GTZ5_9BACT</name>
<feature type="chain" id="PRO_5041276756" evidence="1">
    <location>
        <begin position="21"/>
        <end position="363"/>
    </location>
</feature>
<sequence length="363" mass="40048">MQLTVRLLLLLCLLSASLHAQIRTPKYSNEFLAIGVGGRALGMAGTQTAVVSDVTSGYWNPAGLASLENPYEASLMHAEYFAGIAKFDYGGFATRIDSLSTLGISVIRFAVDDIPDTRFLYDANGRINYDRIRFFAAADYAFLFSYARRLRSIPRLQLGANFKIIHRSVGNFANAWGFGLDAGAQYRLPTWFFGLMLHDVTGTFNAWSHNSELVIDIYTQTGNQIPDNSIELTLPRASLGVGKSQRLWKNRLGILATADVTFTFDGKRNVLLGSDATSLDPSVGLELDYETIVFLRAGVGNIQQVKDFDGSTYRTYQPDFGVGVVLGKLQIDYALTDIGDQAESLYSHVFSLKFGFGKTEEDE</sequence>
<proteinExistence type="predicted"/>
<accession>A0AA49GTZ5</accession>
<gene>
    <name evidence="2" type="ORF">K4G66_09525</name>
</gene>
<organism evidence="2">
    <name type="scientific">Roseihalotalea indica</name>
    <dbReference type="NCBI Taxonomy" id="2867963"/>
    <lineage>
        <taxon>Bacteria</taxon>
        <taxon>Pseudomonadati</taxon>
        <taxon>Bacteroidota</taxon>
        <taxon>Cytophagia</taxon>
        <taxon>Cytophagales</taxon>
        <taxon>Catalimonadaceae</taxon>
        <taxon>Roseihalotalea</taxon>
    </lineage>
</organism>
<keyword evidence="1" id="KW-0732">Signal</keyword>
<evidence type="ECO:0000256" key="1">
    <source>
        <dbReference type="SAM" id="SignalP"/>
    </source>
</evidence>
<reference evidence="2" key="1">
    <citation type="journal article" date="2023" name="Comput. Struct. Biotechnol. J.">
        <title>Discovery of a novel marine Bacteroidetes with a rich repertoire of carbohydrate-active enzymes.</title>
        <authorList>
            <person name="Chen B."/>
            <person name="Liu G."/>
            <person name="Chen Q."/>
            <person name="Wang H."/>
            <person name="Liu L."/>
            <person name="Tang K."/>
        </authorList>
    </citation>
    <scope>NUCLEOTIDE SEQUENCE</scope>
    <source>
        <strain evidence="2">TK19036</strain>
    </source>
</reference>
<reference evidence="2" key="2">
    <citation type="journal article" date="2024" name="Antonie Van Leeuwenhoek">
        <title>Roseihalotalea indica gen. nov., sp. nov., a halophilic Bacteroidetes from mesopelagic Southwest Indian Ocean with higher carbohydrate metabolic potential.</title>
        <authorList>
            <person name="Chen B."/>
            <person name="Zhang M."/>
            <person name="Lin D."/>
            <person name="Ye J."/>
            <person name="Tang K."/>
        </authorList>
    </citation>
    <scope>NUCLEOTIDE SEQUENCE</scope>
    <source>
        <strain evidence="2">TK19036</strain>
    </source>
</reference>
<dbReference type="EMBL" id="CP120682">
    <property type="protein sequence ID" value="WKN38941.1"/>
    <property type="molecule type" value="Genomic_DNA"/>
</dbReference>
<feature type="signal peptide" evidence="1">
    <location>
        <begin position="1"/>
        <end position="20"/>
    </location>
</feature>
<dbReference type="AlphaFoldDB" id="A0AA49GTZ5"/>